<dbReference type="PROSITE" id="PS50181">
    <property type="entry name" value="FBOX"/>
    <property type="match status" value="1"/>
</dbReference>
<dbReference type="SUPFAM" id="SSF81383">
    <property type="entry name" value="F-box domain"/>
    <property type="match status" value="1"/>
</dbReference>
<dbReference type="VEuPathDB" id="FungiDB:ASPCADRAFT_205577"/>
<dbReference type="Pfam" id="PF12937">
    <property type="entry name" value="F-box-like"/>
    <property type="match status" value="1"/>
</dbReference>
<organism evidence="3 4">
    <name type="scientific">Aspergillus carbonarius (strain ITEM 5010)</name>
    <dbReference type="NCBI Taxonomy" id="602072"/>
    <lineage>
        <taxon>Eukaryota</taxon>
        <taxon>Fungi</taxon>
        <taxon>Dikarya</taxon>
        <taxon>Ascomycota</taxon>
        <taxon>Pezizomycotina</taxon>
        <taxon>Eurotiomycetes</taxon>
        <taxon>Eurotiomycetidae</taxon>
        <taxon>Eurotiales</taxon>
        <taxon>Aspergillaceae</taxon>
        <taxon>Aspergillus</taxon>
        <taxon>Aspergillus subgen. Circumdati</taxon>
    </lineage>
</organism>
<gene>
    <name evidence="3" type="ORF">ASPCADRAFT_205577</name>
</gene>
<dbReference type="OMA" id="CIRGYEK"/>
<keyword evidence="4" id="KW-1185">Reference proteome</keyword>
<sequence length="531" mass="59709">MLLTHLPKEILLQIISLLPSPHDIAALSLQCHHLHSLCDMKTRKKYRRIRITNDATDLSRAFTFLIRILKQPTLGQYIRHIELYDPWVDSTPPGYSSNATLNEEHTELIRAAIQNAGFPPREIDRLVGIVAQVSLLRKRRVKDGFREIGPHTPPEHLLAQTLTALIISLAPNLHSLTLTQPYATESGLYWSLTLPQPNSTSTPTPIPIHFPLEYLLHNTNHHHHHPTTKTTPLTTLHHITLTTETPALYWDEPRFYHPHDIFGLLTLFHHLPSIESLTTTTLRLDWTGKRSLPFSSSNLTRIRIHHSSLPDAALARVICSCQSLREFTYSIGGRAADRDPVFTLQDYKTLGQALLVHRAGLEVLDIDAGVGAGAEEGWDSERGELGGEDEEEELEGDEGGILPGWIWEQSGSLGEFASLRYVALEVRFLVYLARGIGEVREDGVSLVDRLPSRLEELVVRGYEVGMGVDCDAQEGPVMGVRVVRGIEKGGMIPSATHVEDPDGETHLIWEREVEVWEEEKQEEEFAVLVDY</sequence>
<dbReference type="InterPro" id="IPR036047">
    <property type="entry name" value="F-box-like_dom_sf"/>
</dbReference>
<evidence type="ECO:0000259" key="2">
    <source>
        <dbReference type="PROSITE" id="PS50181"/>
    </source>
</evidence>
<protein>
    <recommendedName>
        <fullName evidence="2">F-box domain-containing protein</fullName>
    </recommendedName>
</protein>
<name>A0A1R3RV17_ASPC5</name>
<accession>A0A1R3RV17</accession>
<dbReference type="EMBL" id="KV907496">
    <property type="protein sequence ID" value="OOF98334.1"/>
    <property type="molecule type" value="Genomic_DNA"/>
</dbReference>
<dbReference type="OrthoDB" id="3437411at2759"/>
<dbReference type="STRING" id="602072.A0A1R3RV17"/>
<proteinExistence type="predicted"/>
<evidence type="ECO:0000313" key="3">
    <source>
        <dbReference type="EMBL" id="OOF98334.1"/>
    </source>
</evidence>
<feature type="compositionally biased region" description="Acidic residues" evidence="1">
    <location>
        <begin position="386"/>
        <end position="397"/>
    </location>
</feature>
<feature type="region of interest" description="Disordered" evidence="1">
    <location>
        <begin position="374"/>
        <end position="397"/>
    </location>
</feature>
<feature type="domain" description="F-box" evidence="2">
    <location>
        <begin position="1"/>
        <end position="49"/>
    </location>
</feature>
<dbReference type="Proteomes" id="UP000188318">
    <property type="component" value="Unassembled WGS sequence"/>
</dbReference>
<dbReference type="AlphaFoldDB" id="A0A1R3RV17"/>
<evidence type="ECO:0000313" key="4">
    <source>
        <dbReference type="Proteomes" id="UP000188318"/>
    </source>
</evidence>
<dbReference type="InterPro" id="IPR001810">
    <property type="entry name" value="F-box_dom"/>
</dbReference>
<evidence type="ECO:0000256" key="1">
    <source>
        <dbReference type="SAM" id="MobiDB-lite"/>
    </source>
</evidence>
<reference evidence="4" key="1">
    <citation type="journal article" date="2017" name="Genome Biol.">
        <title>Comparative genomics reveals high biological diversity and specific adaptations in the industrially and medically important fungal genus Aspergillus.</title>
        <authorList>
            <person name="de Vries R.P."/>
            <person name="Riley R."/>
            <person name="Wiebenga A."/>
            <person name="Aguilar-Osorio G."/>
            <person name="Amillis S."/>
            <person name="Uchima C.A."/>
            <person name="Anderluh G."/>
            <person name="Asadollahi M."/>
            <person name="Askin M."/>
            <person name="Barry K."/>
            <person name="Battaglia E."/>
            <person name="Bayram O."/>
            <person name="Benocci T."/>
            <person name="Braus-Stromeyer S.A."/>
            <person name="Caldana C."/>
            <person name="Canovas D."/>
            <person name="Cerqueira G.C."/>
            <person name="Chen F."/>
            <person name="Chen W."/>
            <person name="Choi C."/>
            <person name="Clum A."/>
            <person name="Dos Santos R.A."/>
            <person name="Damasio A.R."/>
            <person name="Diallinas G."/>
            <person name="Emri T."/>
            <person name="Fekete E."/>
            <person name="Flipphi M."/>
            <person name="Freyberg S."/>
            <person name="Gallo A."/>
            <person name="Gournas C."/>
            <person name="Habgood R."/>
            <person name="Hainaut M."/>
            <person name="Harispe M.L."/>
            <person name="Henrissat B."/>
            <person name="Hilden K.S."/>
            <person name="Hope R."/>
            <person name="Hossain A."/>
            <person name="Karabika E."/>
            <person name="Karaffa L."/>
            <person name="Karanyi Z."/>
            <person name="Krasevec N."/>
            <person name="Kuo A."/>
            <person name="Kusch H."/>
            <person name="LaButti K."/>
            <person name="Lagendijk E.L."/>
            <person name="Lapidus A."/>
            <person name="Levasseur A."/>
            <person name="Lindquist E."/>
            <person name="Lipzen A."/>
            <person name="Logrieco A.F."/>
            <person name="MacCabe A."/>
            <person name="Maekelae M.R."/>
            <person name="Malavazi I."/>
            <person name="Melin P."/>
            <person name="Meyer V."/>
            <person name="Mielnichuk N."/>
            <person name="Miskei M."/>
            <person name="Molnar A.P."/>
            <person name="Mule G."/>
            <person name="Ngan C.Y."/>
            <person name="Orejas M."/>
            <person name="Orosz E."/>
            <person name="Ouedraogo J.P."/>
            <person name="Overkamp K.M."/>
            <person name="Park H.-S."/>
            <person name="Perrone G."/>
            <person name="Piumi F."/>
            <person name="Punt P.J."/>
            <person name="Ram A.F."/>
            <person name="Ramon A."/>
            <person name="Rauscher S."/>
            <person name="Record E."/>
            <person name="Riano-Pachon D.M."/>
            <person name="Robert V."/>
            <person name="Roehrig J."/>
            <person name="Ruller R."/>
            <person name="Salamov A."/>
            <person name="Salih N.S."/>
            <person name="Samson R.A."/>
            <person name="Sandor E."/>
            <person name="Sanguinetti M."/>
            <person name="Schuetze T."/>
            <person name="Sepcic K."/>
            <person name="Shelest E."/>
            <person name="Sherlock G."/>
            <person name="Sophianopoulou V."/>
            <person name="Squina F.M."/>
            <person name="Sun H."/>
            <person name="Susca A."/>
            <person name="Todd R.B."/>
            <person name="Tsang A."/>
            <person name="Unkles S.E."/>
            <person name="van de Wiele N."/>
            <person name="van Rossen-Uffink D."/>
            <person name="Oliveira J.V."/>
            <person name="Vesth T.C."/>
            <person name="Visser J."/>
            <person name="Yu J.-H."/>
            <person name="Zhou M."/>
            <person name="Andersen M.R."/>
            <person name="Archer D.B."/>
            <person name="Baker S.E."/>
            <person name="Benoit I."/>
            <person name="Brakhage A.A."/>
            <person name="Braus G.H."/>
            <person name="Fischer R."/>
            <person name="Frisvad J.C."/>
            <person name="Goldman G.H."/>
            <person name="Houbraken J."/>
            <person name="Oakley B."/>
            <person name="Pocsi I."/>
            <person name="Scazzocchio C."/>
            <person name="Seiboth B."/>
            <person name="vanKuyk P.A."/>
            <person name="Wortman J."/>
            <person name="Dyer P.S."/>
            <person name="Grigoriev I.V."/>
        </authorList>
    </citation>
    <scope>NUCLEOTIDE SEQUENCE [LARGE SCALE GENOMIC DNA]</scope>
    <source>
        <strain evidence="4">ITEM 5010</strain>
    </source>
</reference>